<keyword evidence="2" id="KW-1185">Reference proteome</keyword>
<proteinExistence type="predicted"/>
<accession>A0ACA9KHT5</accession>
<protein>
    <submittedName>
        <fullName evidence="1">13181_t:CDS:1</fullName>
    </submittedName>
</protein>
<reference evidence="1" key="1">
    <citation type="submission" date="2021-06" db="EMBL/GenBank/DDBJ databases">
        <authorList>
            <person name="Kallberg Y."/>
            <person name="Tangrot J."/>
            <person name="Rosling A."/>
        </authorList>
    </citation>
    <scope>NUCLEOTIDE SEQUENCE</scope>
    <source>
        <strain evidence="1">IL203A</strain>
    </source>
</reference>
<evidence type="ECO:0000313" key="2">
    <source>
        <dbReference type="Proteomes" id="UP000789702"/>
    </source>
</evidence>
<evidence type="ECO:0000313" key="1">
    <source>
        <dbReference type="EMBL" id="CAG8474659.1"/>
    </source>
</evidence>
<dbReference type="Proteomes" id="UP000789702">
    <property type="component" value="Unassembled WGS sequence"/>
</dbReference>
<gene>
    <name evidence="1" type="ORF">DHETER_LOCUS1867</name>
</gene>
<name>A0ACA9KHT5_9GLOM</name>
<dbReference type="EMBL" id="CAJVPU010001214">
    <property type="protein sequence ID" value="CAG8474659.1"/>
    <property type="molecule type" value="Genomic_DNA"/>
</dbReference>
<sequence length="314" mass="35945">MSNAREIDLLNAAFTAMMPGYTFVTEKEYRERQNSLIRLEEQNSLLRLEEQNSFIILGCTVFQPVDLYAFHQCILAGGYVDNGIDKENELSMTPKSFGILTLSNNVTIQIFVKMLDGRRKTLIDYDITRGCTLHLTLNLYGGGNIISYLSTNFLAPKYNFDFTNIDDKDQVYTRGGVQYQRPCGWQRFALRVTGKYDNDNYGWLGTDANAWPVSYHGTSKNNSKSIAEQGYLLSKGRRFKHGYGIYSTPEINIAKLYAKKFEFCGDNFLVVIQNRVNPKDLQKIPKDITQVGEYWISEKGEDIRPYGICIKKLL</sequence>
<comment type="caution">
    <text evidence="1">The sequence shown here is derived from an EMBL/GenBank/DDBJ whole genome shotgun (WGS) entry which is preliminary data.</text>
</comment>
<organism evidence="1 2">
    <name type="scientific">Dentiscutata heterogama</name>
    <dbReference type="NCBI Taxonomy" id="1316150"/>
    <lineage>
        <taxon>Eukaryota</taxon>
        <taxon>Fungi</taxon>
        <taxon>Fungi incertae sedis</taxon>
        <taxon>Mucoromycota</taxon>
        <taxon>Glomeromycotina</taxon>
        <taxon>Glomeromycetes</taxon>
        <taxon>Diversisporales</taxon>
        <taxon>Gigasporaceae</taxon>
        <taxon>Dentiscutata</taxon>
    </lineage>
</organism>